<keyword evidence="3" id="KW-1185">Reference proteome</keyword>
<protein>
    <submittedName>
        <fullName evidence="2">Tungsten formylmethanofuran dehydrogenase, subunit D</fullName>
    </submittedName>
</protein>
<dbReference type="SUPFAM" id="SSF50692">
    <property type="entry name" value="ADC-like"/>
    <property type="match status" value="1"/>
</dbReference>
<reference evidence="2 3" key="1">
    <citation type="journal article" date="2012" name="PLoS ONE">
        <title>The genome characteristics and predicted function of methyl-group oxidation pathway in the obligate aceticlastic methanogens, Methanosaeta spp.</title>
        <authorList>
            <person name="Zhu J."/>
            <person name="Zheng H."/>
            <person name="Ai G."/>
            <person name="Zhang G."/>
            <person name="Liu D."/>
            <person name="Liu X."/>
            <person name="Dong X."/>
        </authorList>
    </citation>
    <scope>NUCLEOTIDE SEQUENCE [LARGE SCALE GENOMIC DNA]</scope>
    <source>
        <strain evidence="2 3">6Ac</strain>
    </source>
</reference>
<dbReference type="PATRIC" id="fig|1110509.7.peg.2554"/>
<evidence type="ECO:0000313" key="2">
    <source>
        <dbReference type="EMBL" id="AET65659.1"/>
    </source>
</evidence>
<dbReference type="InterPro" id="IPR009010">
    <property type="entry name" value="Asp_de-COase-like_dom_sf"/>
</dbReference>
<evidence type="ECO:0000259" key="1">
    <source>
        <dbReference type="Pfam" id="PF01568"/>
    </source>
</evidence>
<accession>G7WQM5</accession>
<dbReference type="GO" id="GO:0043546">
    <property type="term" value="F:molybdopterin cofactor binding"/>
    <property type="evidence" value="ECO:0007669"/>
    <property type="project" value="InterPro"/>
</dbReference>
<gene>
    <name evidence="2" type="ordered locus">Mhar_2308</name>
</gene>
<proteinExistence type="predicted"/>
<dbReference type="EMBL" id="CP003117">
    <property type="protein sequence ID" value="AET65659.1"/>
    <property type="molecule type" value="Genomic_DNA"/>
</dbReference>
<organism evidence="2 3">
    <name type="scientific">Methanothrix harundinacea (strain 6Ac)</name>
    <name type="common">Methanosaeta harundinacea</name>
    <dbReference type="NCBI Taxonomy" id="1110509"/>
    <lineage>
        <taxon>Archaea</taxon>
        <taxon>Methanobacteriati</taxon>
        <taxon>Methanobacteriota</taxon>
        <taxon>Stenosarchaea group</taxon>
        <taxon>Methanomicrobia</taxon>
        <taxon>Methanotrichales</taxon>
        <taxon>Methanotrichaceae</taxon>
        <taxon>Methanothrix</taxon>
    </lineage>
</organism>
<dbReference type="Pfam" id="PF01568">
    <property type="entry name" value="Molydop_binding"/>
    <property type="match status" value="1"/>
</dbReference>
<dbReference type="Gene3D" id="2.40.40.20">
    <property type="match status" value="1"/>
</dbReference>
<dbReference type="RefSeq" id="WP_014587835.1">
    <property type="nucleotide sequence ID" value="NC_017527.1"/>
</dbReference>
<dbReference type="HOGENOM" id="CLU_123704_1_0_2"/>
<dbReference type="InterPro" id="IPR006657">
    <property type="entry name" value="MoPterin_dinucl-bd_dom"/>
</dbReference>
<sequence>MGEMEELLIVTYRGIFQEVEEALGIYSDSYREESALLFLDRGDALGRKIQADSPVLLETATGKVVVVAKVSEEPHPGIGFMPRSPWSAQLLPAEAGEGGLLQMKRFQARVGSAGEAVTTIEEIGERIRGP</sequence>
<dbReference type="OrthoDB" id="146286at2157"/>
<dbReference type="Proteomes" id="UP000005877">
    <property type="component" value="Chromosome"/>
</dbReference>
<feature type="domain" description="Molybdopterin dinucleotide-binding" evidence="1">
    <location>
        <begin position="35"/>
        <end position="91"/>
    </location>
</feature>
<dbReference type="STRING" id="1110509.Mhar_2308"/>
<dbReference type="AlphaFoldDB" id="G7WQM5"/>
<dbReference type="GO" id="GO:0016491">
    <property type="term" value="F:oxidoreductase activity"/>
    <property type="evidence" value="ECO:0007669"/>
    <property type="project" value="InterPro"/>
</dbReference>
<name>G7WQM5_METH6</name>
<evidence type="ECO:0000313" key="3">
    <source>
        <dbReference type="Proteomes" id="UP000005877"/>
    </source>
</evidence>
<dbReference type="KEGG" id="mhi:Mhar_2308"/>
<dbReference type="GeneID" id="12511486"/>